<feature type="chain" id="PRO_5040325411" evidence="1">
    <location>
        <begin position="18"/>
        <end position="349"/>
    </location>
</feature>
<dbReference type="EMBL" id="MU157924">
    <property type="protein sequence ID" value="KAF9523161.1"/>
    <property type="molecule type" value="Genomic_DNA"/>
</dbReference>
<name>A0A9P6E5Z1_9AGAR</name>
<gene>
    <name evidence="2" type="ORF">CPB83DRAFT_915040</name>
</gene>
<dbReference type="OrthoDB" id="2340858at2759"/>
<accession>A0A9P6E5Z1</accession>
<evidence type="ECO:0000313" key="2">
    <source>
        <dbReference type="EMBL" id="KAF9523161.1"/>
    </source>
</evidence>
<keyword evidence="3" id="KW-1185">Reference proteome</keyword>
<proteinExistence type="predicted"/>
<comment type="caution">
    <text evidence="2">The sequence shown here is derived from an EMBL/GenBank/DDBJ whole genome shotgun (WGS) entry which is preliminary data.</text>
</comment>
<evidence type="ECO:0000256" key="1">
    <source>
        <dbReference type="SAM" id="SignalP"/>
    </source>
</evidence>
<feature type="signal peptide" evidence="1">
    <location>
        <begin position="1"/>
        <end position="17"/>
    </location>
</feature>
<sequence length="349" mass="40849">MIAWMLIQLIQEIFLLAHRSLNLSSHEGLCQIETFLFELSTYEHMTISKRRYSKTWRCRFSLPLSSQDNQNRFEFIQFVVLIDLVLFQGKTTWIEYAIRRRLEAKKQTILYWHMQGYIHLSDRGVSFSRDLSREMIMNRPDPFWCIIDSASSQDHFPQGVVGQWMDGIIPIYISLPNCEHWKGRSPVKNFACRHYESMDLWIERAQATIVERRTSIKPQISRRFEEDLSISAQPPGFACSLNLEGYCSSIVNATGKSTTQISRLKISLQRAIFEAFMYRKFREHLKISALPMSECRQWNAATDTIDYNHISTPQLANAQRETQAEQPQAIELDLRCKSMIYDDKAKVLV</sequence>
<reference evidence="2" key="1">
    <citation type="submission" date="2020-11" db="EMBL/GenBank/DDBJ databases">
        <authorList>
            <consortium name="DOE Joint Genome Institute"/>
            <person name="Ahrendt S."/>
            <person name="Riley R."/>
            <person name="Andreopoulos W."/>
            <person name="Labutti K."/>
            <person name="Pangilinan J."/>
            <person name="Ruiz-Duenas F.J."/>
            <person name="Barrasa J.M."/>
            <person name="Sanchez-Garcia M."/>
            <person name="Camarero S."/>
            <person name="Miyauchi S."/>
            <person name="Serrano A."/>
            <person name="Linde D."/>
            <person name="Babiker R."/>
            <person name="Drula E."/>
            <person name="Ayuso-Fernandez I."/>
            <person name="Pacheco R."/>
            <person name="Padilla G."/>
            <person name="Ferreira P."/>
            <person name="Barriuso J."/>
            <person name="Kellner H."/>
            <person name="Castanera R."/>
            <person name="Alfaro M."/>
            <person name="Ramirez L."/>
            <person name="Pisabarro A.G."/>
            <person name="Kuo A."/>
            <person name="Tritt A."/>
            <person name="Lipzen A."/>
            <person name="He G."/>
            <person name="Yan M."/>
            <person name="Ng V."/>
            <person name="Cullen D."/>
            <person name="Martin F."/>
            <person name="Rosso M.-N."/>
            <person name="Henrissat B."/>
            <person name="Hibbett D."/>
            <person name="Martinez A.T."/>
            <person name="Grigoriev I.V."/>
        </authorList>
    </citation>
    <scope>NUCLEOTIDE SEQUENCE</scope>
    <source>
        <strain evidence="2">CBS 506.95</strain>
    </source>
</reference>
<dbReference type="AlphaFoldDB" id="A0A9P6E5Z1"/>
<keyword evidence="1" id="KW-0732">Signal</keyword>
<evidence type="ECO:0000313" key="3">
    <source>
        <dbReference type="Proteomes" id="UP000807306"/>
    </source>
</evidence>
<dbReference type="Proteomes" id="UP000807306">
    <property type="component" value="Unassembled WGS sequence"/>
</dbReference>
<protein>
    <submittedName>
        <fullName evidence="2">Uncharacterized protein</fullName>
    </submittedName>
</protein>
<organism evidence="2 3">
    <name type="scientific">Crepidotus variabilis</name>
    <dbReference type="NCBI Taxonomy" id="179855"/>
    <lineage>
        <taxon>Eukaryota</taxon>
        <taxon>Fungi</taxon>
        <taxon>Dikarya</taxon>
        <taxon>Basidiomycota</taxon>
        <taxon>Agaricomycotina</taxon>
        <taxon>Agaricomycetes</taxon>
        <taxon>Agaricomycetidae</taxon>
        <taxon>Agaricales</taxon>
        <taxon>Agaricineae</taxon>
        <taxon>Crepidotaceae</taxon>
        <taxon>Crepidotus</taxon>
    </lineage>
</organism>